<keyword evidence="2" id="KW-1185">Reference proteome</keyword>
<comment type="caution">
    <text evidence="1">The sequence shown here is derived from an EMBL/GenBank/DDBJ whole genome shotgun (WGS) entry which is preliminary data.</text>
</comment>
<evidence type="ECO:0000313" key="2">
    <source>
        <dbReference type="Proteomes" id="UP001610444"/>
    </source>
</evidence>
<organism evidence="1 2">
    <name type="scientific">Aspergillus pseudodeflectus</name>
    <dbReference type="NCBI Taxonomy" id="176178"/>
    <lineage>
        <taxon>Eukaryota</taxon>
        <taxon>Fungi</taxon>
        <taxon>Dikarya</taxon>
        <taxon>Ascomycota</taxon>
        <taxon>Pezizomycotina</taxon>
        <taxon>Eurotiomycetes</taxon>
        <taxon>Eurotiomycetidae</taxon>
        <taxon>Eurotiales</taxon>
        <taxon>Aspergillaceae</taxon>
        <taxon>Aspergillus</taxon>
        <taxon>Aspergillus subgen. Nidulantes</taxon>
    </lineage>
</organism>
<evidence type="ECO:0000313" key="1">
    <source>
        <dbReference type="EMBL" id="KAL2838487.1"/>
    </source>
</evidence>
<dbReference type="RefSeq" id="XP_070893048.1">
    <property type="nucleotide sequence ID" value="XM_071037741.1"/>
</dbReference>
<dbReference type="Proteomes" id="UP001610444">
    <property type="component" value="Unassembled WGS sequence"/>
</dbReference>
<name>A0ABR4JFH4_9EURO</name>
<accession>A0ABR4JFH4</accession>
<dbReference type="GeneID" id="98152905"/>
<protein>
    <submittedName>
        <fullName evidence="1">Uncharacterized protein</fullName>
    </submittedName>
</protein>
<gene>
    <name evidence="1" type="ORF">BJX68DRAFT_212071</name>
</gene>
<dbReference type="EMBL" id="JBFXLR010000084">
    <property type="protein sequence ID" value="KAL2838487.1"/>
    <property type="molecule type" value="Genomic_DNA"/>
</dbReference>
<reference evidence="1 2" key="1">
    <citation type="submission" date="2024-07" db="EMBL/GenBank/DDBJ databases">
        <title>Section-level genome sequencing and comparative genomics of Aspergillus sections Usti and Cavernicolus.</title>
        <authorList>
            <consortium name="Lawrence Berkeley National Laboratory"/>
            <person name="Nybo J.L."/>
            <person name="Vesth T.C."/>
            <person name="Theobald S."/>
            <person name="Frisvad J.C."/>
            <person name="Larsen T.O."/>
            <person name="Kjaerboelling I."/>
            <person name="Rothschild-Mancinelli K."/>
            <person name="Lyhne E.K."/>
            <person name="Kogle M.E."/>
            <person name="Barry K."/>
            <person name="Clum A."/>
            <person name="Na H."/>
            <person name="Ledsgaard L."/>
            <person name="Lin J."/>
            <person name="Lipzen A."/>
            <person name="Kuo A."/>
            <person name="Riley R."/>
            <person name="Mondo S."/>
            <person name="LaButti K."/>
            <person name="Haridas S."/>
            <person name="Pangalinan J."/>
            <person name="Salamov A.A."/>
            <person name="Simmons B.A."/>
            <person name="Magnuson J.K."/>
            <person name="Chen J."/>
            <person name="Drula E."/>
            <person name="Henrissat B."/>
            <person name="Wiebenga A."/>
            <person name="Lubbers R.J."/>
            <person name="Gomes A.C."/>
            <person name="Macurrencykelacurrency M.R."/>
            <person name="Stajich J."/>
            <person name="Grigoriev I.V."/>
            <person name="Mortensen U.H."/>
            <person name="De vries R.P."/>
            <person name="Baker S.E."/>
            <person name="Andersen M.R."/>
        </authorList>
    </citation>
    <scope>NUCLEOTIDE SEQUENCE [LARGE SCALE GENOMIC DNA]</scope>
    <source>
        <strain evidence="1 2">CBS 756.74</strain>
    </source>
</reference>
<proteinExistence type="predicted"/>
<sequence length="122" mass="13587">MERNSLIVHKVGATTQLTTGRLIEMRTEPPRGWYDSPTSSLSDELDFDENEWIGVVEWIGILFSAPGDSGSLVFALEDGITIPLGIHVGAKAEKSCSFFISLETTATKRTRRDVDRWMRCAP</sequence>